<reference evidence="1 2" key="1">
    <citation type="submission" date="2012-02" db="EMBL/GenBank/DDBJ databases">
        <title>Complete genome sequence of Bifidobacterium catenulatum JCM 1194.</title>
        <authorList>
            <person name="Toh H."/>
            <person name="Oshima K."/>
            <person name="Morita H."/>
            <person name="Hattori M."/>
        </authorList>
    </citation>
    <scope>NUCLEOTIDE SEQUENCE [LARGE SCALE GENOMIC DNA]</scope>
    <source>
        <strain evidence="1 2">JCM 1194</strain>
    </source>
</reference>
<gene>
    <name evidence="1" type="ORF">BBCT_0844</name>
</gene>
<evidence type="ECO:0000313" key="2">
    <source>
        <dbReference type="Proteomes" id="UP000035061"/>
    </source>
</evidence>
<dbReference type="Pfam" id="PF25681">
    <property type="entry name" value="Phage_TTP_17"/>
    <property type="match status" value="1"/>
</dbReference>
<evidence type="ECO:0000313" key="1">
    <source>
        <dbReference type="EMBL" id="BAR01812.1"/>
    </source>
</evidence>
<dbReference type="GeneID" id="45583573"/>
<dbReference type="EMBL" id="AP012325">
    <property type="protein sequence ID" value="BAR01812.1"/>
    <property type="molecule type" value="Genomic_DNA"/>
</dbReference>
<dbReference type="Proteomes" id="UP000035061">
    <property type="component" value="Chromosome"/>
</dbReference>
<proteinExistence type="predicted"/>
<evidence type="ECO:0008006" key="3">
    <source>
        <dbReference type="Google" id="ProtNLM"/>
    </source>
</evidence>
<keyword evidence="2" id="KW-1185">Reference proteome</keyword>
<protein>
    <recommendedName>
        <fullName evidence="3">Phage major tail protein, phi13 family</fullName>
    </recommendedName>
</protein>
<dbReference type="RefSeq" id="WP_003834967.1">
    <property type="nucleotide sequence ID" value="NZ_ABXY01000011.1"/>
</dbReference>
<accession>A0ABM7EVY1</accession>
<organism evidence="1 2">
    <name type="scientific">Bifidobacterium catenulatum DSM 16992 = JCM 1194 = LMG 11043</name>
    <dbReference type="NCBI Taxonomy" id="566552"/>
    <lineage>
        <taxon>Bacteria</taxon>
        <taxon>Bacillati</taxon>
        <taxon>Actinomycetota</taxon>
        <taxon>Actinomycetes</taxon>
        <taxon>Bifidobacteriales</taxon>
        <taxon>Bifidobacteriaceae</taxon>
        <taxon>Bifidobacterium</taxon>
    </lineage>
</organism>
<sequence>MAATDVVSILDDNNGNVRKWGTQLLALADYSTAMPSEFFDKTTNKPNALPDGFKILGYISTDGMKISRSIDSSDVSAVQDLEPVRSDITSKTRTLQVTFLEMNAWVKAVAHGVPVAQWPADKNNGFEYSDGAISDFPYYRLLVLMQDGTGVGAHYRVEAGYKAKVTNQGDLTHSRSDAEGEETTFTFYRDPAVNKSYYEGEKVSTEV</sequence>
<name>A0ABM7EVY1_9BIFI</name>
<dbReference type="InterPro" id="IPR058154">
    <property type="entry name" value="Bxb1_TTP-like"/>
</dbReference>